<feature type="compositionally biased region" description="Basic and acidic residues" evidence="1">
    <location>
        <begin position="243"/>
        <end position="257"/>
    </location>
</feature>
<comment type="caution">
    <text evidence="2">The sequence shown here is derived from an EMBL/GenBank/DDBJ whole genome shotgun (WGS) entry which is preliminary data.</text>
</comment>
<feature type="region of interest" description="Disordered" evidence="1">
    <location>
        <begin position="103"/>
        <end position="126"/>
    </location>
</feature>
<feature type="compositionally biased region" description="Polar residues" evidence="1">
    <location>
        <begin position="292"/>
        <end position="302"/>
    </location>
</feature>
<feature type="compositionally biased region" description="Basic and acidic residues" evidence="1">
    <location>
        <begin position="111"/>
        <end position="121"/>
    </location>
</feature>
<organism evidence="2 3">
    <name type="scientific">Pseudomonas putida</name>
    <name type="common">Arthrobacter siderocapsulatus</name>
    <dbReference type="NCBI Taxonomy" id="303"/>
    <lineage>
        <taxon>Bacteria</taxon>
        <taxon>Pseudomonadati</taxon>
        <taxon>Pseudomonadota</taxon>
        <taxon>Gammaproteobacteria</taxon>
        <taxon>Pseudomonadales</taxon>
        <taxon>Pseudomonadaceae</taxon>
        <taxon>Pseudomonas</taxon>
    </lineage>
</organism>
<gene>
    <name evidence="2" type="ORF">PSEMO_18360</name>
</gene>
<dbReference type="EMBL" id="MKZO01000013">
    <property type="protein sequence ID" value="OLS63131.1"/>
    <property type="molecule type" value="Genomic_DNA"/>
</dbReference>
<evidence type="ECO:0000313" key="3">
    <source>
        <dbReference type="Proteomes" id="UP000186736"/>
    </source>
</evidence>
<feature type="compositionally biased region" description="Low complexity" evidence="1">
    <location>
        <begin position="166"/>
        <end position="183"/>
    </location>
</feature>
<feature type="compositionally biased region" description="Basic and acidic residues" evidence="1">
    <location>
        <begin position="143"/>
        <end position="153"/>
    </location>
</feature>
<proteinExistence type="predicted"/>
<accession>A0A1Q9R6Z0</accession>
<feature type="region of interest" description="Disordered" evidence="1">
    <location>
        <begin position="143"/>
        <end position="183"/>
    </location>
</feature>
<reference evidence="2 3" key="1">
    <citation type="submission" date="2016-10" db="EMBL/GenBank/DDBJ databases">
        <title>Genome Sequence of Pseudomonas putida GM4FR.</title>
        <authorList>
            <person name="Poehlein A."/>
            <person name="Wemheuer F."/>
            <person name="Hollensteiner J."/>
            <person name="Wemheuer B."/>
        </authorList>
    </citation>
    <scope>NUCLEOTIDE SEQUENCE [LARGE SCALE GENOMIC DNA]</scope>
    <source>
        <strain evidence="2 3">GM4FR</strain>
    </source>
</reference>
<feature type="region of interest" description="Disordered" evidence="1">
    <location>
        <begin position="203"/>
        <end position="303"/>
    </location>
</feature>
<name>A0A1Q9R6Z0_PSEPU</name>
<sequence length="321" mass="36181">MPRRQQPVGAVVQADAHGHRIGQPRRDHERRRDDLQGDLVRAQFGTAHGPHAQRGEGEQADFHGVGPANRQAQAPQLAQRRHRWPRQVPADRVGRIGRVLTDIQRQGHRHAVGDDRRHQADTHQPQLRQAEHALDQRVIEQEVDHRPHQADDHHRRRAPQRTGKTAQGHEGQVAGQGEGQQQQEVPGILDVAGCLPEQQQYRPEVPQHQRRHHRHDPAQPQPGLGQAGGAFGVAGAMTDGDQGTDRGDHPEAEDRHERIARRTQAAAGQGLGADPGHHQGVGEQHQHMRQLRGNQRPRQPQQCLEFMGWRRLHGRIPRKMK</sequence>
<protein>
    <submittedName>
        <fullName evidence="2">Uncharacterized protein</fullName>
    </submittedName>
</protein>
<dbReference type="AlphaFoldDB" id="A0A1Q9R6Z0"/>
<feature type="region of interest" description="Disordered" evidence="1">
    <location>
        <begin position="1"/>
        <end position="88"/>
    </location>
</feature>
<evidence type="ECO:0000313" key="2">
    <source>
        <dbReference type="EMBL" id="OLS63131.1"/>
    </source>
</evidence>
<feature type="compositionally biased region" description="Basic and acidic residues" evidence="1">
    <location>
        <begin position="24"/>
        <end position="35"/>
    </location>
</feature>
<feature type="compositionally biased region" description="Low complexity" evidence="1">
    <location>
        <begin position="68"/>
        <end position="78"/>
    </location>
</feature>
<dbReference type="Proteomes" id="UP000186736">
    <property type="component" value="Unassembled WGS sequence"/>
</dbReference>
<evidence type="ECO:0000256" key="1">
    <source>
        <dbReference type="SAM" id="MobiDB-lite"/>
    </source>
</evidence>